<dbReference type="EMBL" id="JAAGUZ010000068">
    <property type="protein sequence ID" value="NEW47046.1"/>
    <property type="molecule type" value="Genomic_DNA"/>
</dbReference>
<organism evidence="1 2">
    <name type="scientific">Nocardia cyriacigeorgica</name>
    <dbReference type="NCBI Taxonomy" id="135487"/>
    <lineage>
        <taxon>Bacteria</taxon>
        <taxon>Bacillati</taxon>
        <taxon>Actinomycetota</taxon>
        <taxon>Actinomycetes</taxon>
        <taxon>Mycobacteriales</taxon>
        <taxon>Nocardiaceae</taxon>
        <taxon>Nocardia</taxon>
    </lineage>
</organism>
<reference evidence="1 2" key="1">
    <citation type="submission" date="2020-01" db="EMBL/GenBank/DDBJ databases">
        <title>Genetics and antimicrobial susceptibilities of Nocardia species isolated from the soil; a comparison with species isolated from humans.</title>
        <authorList>
            <person name="Carrasco G."/>
            <person name="Monzon S."/>
            <person name="Sansegundo M."/>
            <person name="Garcia E."/>
            <person name="Garrido N."/>
            <person name="Medina M.J."/>
            <person name="Villalon P."/>
            <person name="Ramirez-Arocha A.C."/>
            <person name="Jimenez P."/>
            <person name="Cuesta I."/>
            <person name="Valdezate S."/>
        </authorList>
    </citation>
    <scope>NUCLEOTIDE SEQUENCE [LARGE SCALE GENOMIC DNA]</scope>
    <source>
        <strain evidence="1 2">CNM20110639</strain>
    </source>
</reference>
<gene>
    <name evidence="1" type="ORF">GV789_21735</name>
</gene>
<dbReference type="AlphaFoldDB" id="A0A6P1D8M6"/>
<evidence type="ECO:0000313" key="1">
    <source>
        <dbReference type="EMBL" id="NEW47046.1"/>
    </source>
</evidence>
<name>A0A6P1D8M6_9NOCA</name>
<accession>A0A6P1D8M6</accession>
<comment type="caution">
    <text evidence="1">The sequence shown here is derived from an EMBL/GenBank/DDBJ whole genome shotgun (WGS) entry which is preliminary data.</text>
</comment>
<dbReference type="Proteomes" id="UP000468928">
    <property type="component" value="Unassembled WGS sequence"/>
</dbReference>
<evidence type="ECO:0000313" key="2">
    <source>
        <dbReference type="Proteomes" id="UP000468928"/>
    </source>
</evidence>
<sequence length="324" mass="34759">MTSPRIPLADLLIAGLTASTTAAERAAAVRPPYPVPAAIAPIRDHVLRELEVRLPPDGDGPRTVTRALGPVESYRETVRVLGLPRRALFDFDDAACALIAVGALAADDMEDLAPFLPTWCGYRRQLVLNRLAAGDLAGARASAAELEDEYRWRAYRDIGAELAARGDATGFFAEWRHYAIAREREDLAELAKLLVAGVAGREGWNPAPAGGLVEDLQRVVDGHAAGVLPELDQLVLLSAAIRSVTDSCPQRDHPLLDRVVDRLVAIGPAAGKAAVHRRDAELAALWPAIGNRDTLARIRQAVQTPGFRENLTILPRDAAPAGSD</sequence>
<proteinExistence type="predicted"/>
<protein>
    <submittedName>
        <fullName evidence="1">Uncharacterized protein</fullName>
    </submittedName>
</protein>
<dbReference type="RefSeq" id="WP_163829918.1">
    <property type="nucleotide sequence ID" value="NZ_JAAGUZ010000068.1"/>
</dbReference>